<evidence type="ECO:0000259" key="5">
    <source>
        <dbReference type="PROSITE" id="PS50111"/>
    </source>
</evidence>
<evidence type="ECO:0000313" key="8">
    <source>
        <dbReference type="Proteomes" id="UP000422764"/>
    </source>
</evidence>
<dbReference type="PANTHER" id="PTHR32089:SF112">
    <property type="entry name" value="LYSOZYME-LIKE PROTEIN-RELATED"/>
    <property type="match status" value="1"/>
</dbReference>
<feature type="domain" description="HAMP" evidence="6">
    <location>
        <begin position="211"/>
        <end position="263"/>
    </location>
</feature>
<gene>
    <name evidence="7" type="ORF">GOM49_01810</name>
</gene>
<dbReference type="InterPro" id="IPR003660">
    <property type="entry name" value="HAMP_dom"/>
</dbReference>
<dbReference type="InterPro" id="IPR004089">
    <property type="entry name" value="MCPsignal_dom"/>
</dbReference>
<dbReference type="SUPFAM" id="SSF58104">
    <property type="entry name" value="Methyl-accepting chemotaxis protein (MCP) signaling domain"/>
    <property type="match status" value="1"/>
</dbReference>
<keyword evidence="4" id="KW-0472">Membrane</keyword>
<dbReference type="GO" id="GO:0016020">
    <property type="term" value="C:membrane"/>
    <property type="evidence" value="ECO:0007669"/>
    <property type="project" value="InterPro"/>
</dbReference>
<proteinExistence type="inferred from homology"/>
<dbReference type="Proteomes" id="UP000422764">
    <property type="component" value="Chromosome"/>
</dbReference>
<evidence type="ECO:0000256" key="3">
    <source>
        <dbReference type="PROSITE-ProRule" id="PRU00284"/>
    </source>
</evidence>
<keyword evidence="8" id="KW-1185">Reference proteome</keyword>
<dbReference type="Pfam" id="PF12729">
    <property type="entry name" value="4HB_MCP_1"/>
    <property type="match status" value="1"/>
</dbReference>
<dbReference type="GO" id="GO:0004888">
    <property type="term" value="F:transmembrane signaling receptor activity"/>
    <property type="evidence" value="ECO:0007669"/>
    <property type="project" value="InterPro"/>
</dbReference>
<dbReference type="InterPro" id="IPR024478">
    <property type="entry name" value="HlyB_4HB_MCP"/>
</dbReference>
<organism evidence="7 8">
    <name type="scientific">Clostridium bovifaecis</name>
    <dbReference type="NCBI Taxonomy" id="2184719"/>
    <lineage>
        <taxon>Bacteria</taxon>
        <taxon>Bacillati</taxon>
        <taxon>Bacillota</taxon>
        <taxon>Clostridia</taxon>
        <taxon>Eubacteriales</taxon>
        <taxon>Clostridiaceae</taxon>
        <taxon>Clostridium</taxon>
    </lineage>
</organism>
<dbReference type="GO" id="GO:0006935">
    <property type="term" value="P:chemotaxis"/>
    <property type="evidence" value="ECO:0007669"/>
    <property type="project" value="InterPro"/>
</dbReference>
<dbReference type="PRINTS" id="PR00260">
    <property type="entry name" value="CHEMTRNSDUCR"/>
</dbReference>
<evidence type="ECO:0000256" key="2">
    <source>
        <dbReference type="ARBA" id="ARBA00029447"/>
    </source>
</evidence>
<name>A0A6I6EK66_9CLOT</name>
<evidence type="ECO:0000256" key="4">
    <source>
        <dbReference type="SAM" id="Phobius"/>
    </source>
</evidence>
<keyword evidence="1 3" id="KW-0807">Transducer</keyword>
<dbReference type="GO" id="GO:0007165">
    <property type="term" value="P:signal transduction"/>
    <property type="evidence" value="ECO:0007669"/>
    <property type="project" value="UniProtKB-KW"/>
</dbReference>
<dbReference type="PROSITE" id="PS50111">
    <property type="entry name" value="CHEMOTAXIS_TRANSDUC_2"/>
    <property type="match status" value="1"/>
</dbReference>
<evidence type="ECO:0000259" key="6">
    <source>
        <dbReference type="PROSITE" id="PS50885"/>
    </source>
</evidence>
<feature type="transmembrane region" description="Helical" evidence="4">
    <location>
        <begin position="17"/>
        <end position="37"/>
    </location>
</feature>
<accession>A0A6I6EK66</accession>
<dbReference type="SMART" id="SM00283">
    <property type="entry name" value="MA"/>
    <property type="match status" value="1"/>
</dbReference>
<feature type="transmembrane region" description="Helical" evidence="4">
    <location>
        <begin position="190"/>
        <end position="209"/>
    </location>
</feature>
<sequence>MVEKDRKFRNLKLSNSILLMNSLAIILVVTIAFTGYYNMRKSNNKLASIYDENLIPITNISSIRASILNIKDLIDKAYIQYSNQYDEGISMYDAKVQTDYENFISIEKDEDEINQINNIMAQYNELIELWSKTKGILVKGQGISEEYSVKIENLGNKIEDDIYTLETSKVKEAEKLHEDGKKLYNRSFRLYLVIVTFSIVIFSLITYFATKVIKASLKEIVGNLEKVSEGDFTVEIDTKGTNEFSAMRRAIAKTIDNISTIIKSVKEKSISIDGKSDNLSAISEEMSSSSVNVSKATQDVAKGVGLQAEDLVTIINILNSFGENIENIAQAIEDVDNSSRGINNYANESNGNMKILTESISKVGISFSEFISKISKLGTNINKITEITSLINNIADQTNLLALNAAIEAARAGEAGRGFAVVADEIRKLAEQSKASSEDINRLIGGIAGEANTMIKSSGLMTEELDSQTLIIENTIKSFKTIVQAVEGIIPKINAVNNSAVGISKEKNIIIEKIEAASSVAEEVSASSEEIAASSQEMNASSDEVAIAAEELSNMTKEMMDQVNIFKV</sequence>
<evidence type="ECO:0000256" key="1">
    <source>
        <dbReference type="ARBA" id="ARBA00023224"/>
    </source>
</evidence>
<dbReference type="Gene3D" id="6.10.340.10">
    <property type="match status" value="1"/>
</dbReference>
<dbReference type="Gene3D" id="1.10.287.950">
    <property type="entry name" value="Methyl-accepting chemotaxis protein"/>
    <property type="match status" value="1"/>
</dbReference>
<dbReference type="InterPro" id="IPR004090">
    <property type="entry name" value="Chemotax_Me-accpt_rcpt"/>
</dbReference>
<evidence type="ECO:0000313" key="7">
    <source>
        <dbReference type="EMBL" id="QGU94039.1"/>
    </source>
</evidence>
<dbReference type="PANTHER" id="PTHR32089">
    <property type="entry name" value="METHYL-ACCEPTING CHEMOTAXIS PROTEIN MCPB"/>
    <property type="match status" value="1"/>
</dbReference>
<reference evidence="7 8" key="1">
    <citation type="submission" date="2019-12" db="EMBL/GenBank/DDBJ databases">
        <title>Genome sequenceing of Clostridium bovifaecis.</title>
        <authorList>
            <person name="Yao Y."/>
        </authorList>
    </citation>
    <scope>NUCLEOTIDE SEQUENCE [LARGE SCALE GENOMIC DNA]</scope>
    <source>
        <strain evidence="7 8">BXX</strain>
    </source>
</reference>
<feature type="domain" description="Methyl-accepting transducer" evidence="5">
    <location>
        <begin position="282"/>
        <end position="546"/>
    </location>
</feature>
<dbReference type="Pfam" id="PF00015">
    <property type="entry name" value="MCPsignal"/>
    <property type="match status" value="1"/>
</dbReference>
<protein>
    <submittedName>
        <fullName evidence="7">Methyl-accepting chemotaxis protein</fullName>
    </submittedName>
</protein>
<dbReference type="AlphaFoldDB" id="A0A6I6EK66"/>
<dbReference type="EMBL" id="CP046522">
    <property type="protein sequence ID" value="QGU94039.1"/>
    <property type="molecule type" value="Genomic_DNA"/>
</dbReference>
<dbReference type="PROSITE" id="PS50885">
    <property type="entry name" value="HAMP"/>
    <property type="match status" value="1"/>
</dbReference>
<keyword evidence="4" id="KW-0812">Transmembrane</keyword>
<comment type="similarity">
    <text evidence="2">Belongs to the methyl-accepting chemotaxis (MCP) protein family.</text>
</comment>
<keyword evidence="4" id="KW-1133">Transmembrane helix</keyword>